<dbReference type="Gene3D" id="1.20.910.10">
    <property type="entry name" value="Heme oxygenase-like"/>
    <property type="match status" value="1"/>
</dbReference>
<sequence length="216" mass="24700">MSFYQTLQQETEAAREYLLQAPIIQACKHGDISQNQYIAFLTQAYHHVKHTLPLLMACGSRLHESQEWLREAVAEYIEEETGHQEWILNDLAACGADKEAIRHGQPAIETELMVAYAYDLIHRVAPVGFFGMVQVLEGTSVNLATPMSHIIQQKLGLPDAAFSYLRSHGSLDQDHIQFFAELMNRIDCPQQQQRIIHSARVFYRLYGDIFRSLPTQ</sequence>
<dbReference type="RefSeq" id="WP_132292480.1">
    <property type="nucleotide sequence ID" value="NZ_SMFU01000008.1"/>
</dbReference>
<comment type="caution">
    <text evidence="1">The sequence shown here is derived from an EMBL/GenBank/DDBJ whole genome shotgun (WGS) entry which is preliminary data.</text>
</comment>
<dbReference type="Proteomes" id="UP000294546">
    <property type="component" value="Unassembled WGS sequence"/>
</dbReference>
<dbReference type="InterPro" id="IPR016084">
    <property type="entry name" value="Haem_Oase-like_multi-hlx"/>
</dbReference>
<name>A0A4R1GGI5_9GAMM</name>
<evidence type="ECO:0000313" key="2">
    <source>
        <dbReference type="Proteomes" id="UP000294546"/>
    </source>
</evidence>
<dbReference type="AlphaFoldDB" id="A0A4R1GGI5"/>
<gene>
    <name evidence="1" type="ORF">CLV83_2458</name>
</gene>
<proteinExistence type="predicted"/>
<dbReference type="EMBL" id="SMFU01000008">
    <property type="protein sequence ID" value="TCK07587.1"/>
    <property type="molecule type" value="Genomic_DNA"/>
</dbReference>
<dbReference type="SMART" id="SM01236">
    <property type="entry name" value="Haem_oxygenase_2"/>
    <property type="match status" value="1"/>
</dbReference>
<reference evidence="1 2" key="1">
    <citation type="submission" date="2019-03" db="EMBL/GenBank/DDBJ databases">
        <title>Genomic Encyclopedia of Archaeal and Bacterial Type Strains, Phase II (KMG-II): from individual species to whole genera.</title>
        <authorList>
            <person name="Goeker M."/>
        </authorList>
    </citation>
    <scope>NUCLEOTIDE SEQUENCE [LARGE SCALE GENOMIC DNA]</scope>
    <source>
        <strain evidence="1 2">DSM 27697</strain>
    </source>
</reference>
<protein>
    <submittedName>
        <fullName evidence="1">Pyrroloquinoline quinone (PQQ) biosynthesis protein C</fullName>
    </submittedName>
</protein>
<keyword evidence="2" id="KW-1185">Reference proteome</keyword>
<dbReference type="SUPFAM" id="SSF48613">
    <property type="entry name" value="Heme oxygenase-like"/>
    <property type="match status" value="1"/>
</dbReference>
<accession>A0A4R1GGI5</accession>
<organism evidence="1 2">
    <name type="scientific">Marinobacterium mangrovicola</name>
    <dbReference type="NCBI Taxonomy" id="1476959"/>
    <lineage>
        <taxon>Bacteria</taxon>
        <taxon>Pseudomonadati</taxon>
        <taxon>Pseudomonadota</taxon>
        <taxon>Gammaproteobacteria</taxon>
        <taxon>Oceanospirillales</taxon>
        <taxon>Oceanospirillaceae</taxon>
        <taxon>Marinobacterium</taxon>
    </lineage>
</organism>
<dbReference type="OrthoDB" id="5177824at2"/>
<evidence type="ECO:0000313" key="1">
    <source>
        <dbReference type="EMBL" id="TCK07587.1"/>
    </source>
</evidence>
<dbReference type="Pfam" id="PF14518">
    <property type="entry name" value="Haem_oxygenas_2"/>
    <property type="match status" value="1"/>
</dbReference>